<evidence type="ECO:0000313" key="5">
    <source>
        <dbReference type="Proteomes" id="UP001202674"/>
    </source>
</evidence>
<dbReference type="InterPro" id="IPR006127">
    <property type="entry name" value="ZnuA-like"/>
</dbReference>
<gene>
    <name evidence="4" type="ORF">AArcSt11_06105</name>
</gene>
<evidence type="ECO:0000256" key="2">
    <source>
        <dbReference type="ARBA" id="ARBA00022448"/>
    </source>
</evidence>
<dbReference type="PANTHER" id="PTHR42953">
    <property type="entry name" value="HIGH-AFFINITY ZINC UPTAKE SYSTEM PROTEIN ZNUA-RELATED"/>
    <property type="match status" value="1"/>
</dbReference>
<dbReference type="RefSeq" id="WP_250595484.1">
    <property type="nucleotide sequence ID" value="NZ_JAKRVY010000002.1"/>
</dbReference>
<keyword evidence="3" id="KW-0732">Signal</keyword>
<evidence type="ECO:0000256" key="3">
    <source>
        <dbReference type="ARBA" id="ARBA00022729"/>
    </source>
</evidence>
<dbReference type="PROSITE" id="PS51257">
    <property type="entry name" value="PROKAR_LIPOPROTEIN"/>
    <property type="match status" value="1"/>
</dbReference>
<comment type="caution">
    <text evidence="4">The sequence shown here is derived from an EMBL/GenBank/DDBJ whole genome shotgun (WGS) entry which is preliminary data.</text>
</comment>
<keyword evidence="2" id="KW-0813">Transport</keyword>
<dbReference type="Pfam" id="PF01297">
    <property type="entry name" value="ZnuA"/>
    <property type="match status" value="1"/>
</dbReference>
<sequence>MVDDRTNGVSRRKALAIGGSALSIGIAGCASGTPDDEGDGPVAVASFFTFYDFARQVAEGTSITAKNLVPTGLHGHGWEPDPSIQVDIVDADAFVHVGPDFQPWADRAIQTARDDGADTEYVNARKGIDLINLADTVEEDEQVDQGKDPHFWLDPERAKGSVDNIRDGLSRIAPDEEEQLADNAEAVKEELDVLDEEWQTLADAAERDVAFLAAHNAFEYVGQRYGLTLQPLVKNLAADDDVRPTDMQRAQDTIEANDIRNIGAAIFEPRRPAQQLRDETDVEAYYPVTPYAGTTEEWADQGWGYFDIAREINMNTFRKILEAGEPEDGFDEEWRNFE</sequence>
<evidence type="ECO:0000313" key="4">
    <source>
        <dbReference type="EMBL" id="MCL9813225.1"/>
    </source>
</evidence>
<accession>A0AAE3FQE1</accession>
<organism evidence="4 5">
    <name type="scientific">Natranaeroarchaeum aerophilus</name>
    <dbReference type="NCBI Taxonomy" id="2917711"/>
    <lineage>
        <taxon>Archaea</taxon>
        <taxon>Methanobacteriati</taxon>
        <taxon>Methanobacteriota</taxon>
        <taxon>Stenosarchaea group</taxon>
        <taxon>Halobacteria</taxon>
        <taxon>Halobacteriales</taxon>
        <taxon>Natronoarchaeaceae</taxon>
        <taxon>Natranaeroarchaeum</taxon>
    </lineage>
</organism>
<dbReference type="PANTHER" id="PTHR42953:SF3">
    <property type="entry name" value="HIGH-AFFINITY ZINC UPTAKE SYSTEM PROTEIN ZNUA"/>
    <property type="match status" value="1"/>
</dbReference>
<dbReference type="GO" id="GO:0030001">
    <property type="term" value="P:metal ion transport"/>
    <property type="evidence" value="ECO:0007669"/>
    <property type="project" value="InterPro"/>
</dbReference>
<dbReference type="Proteomes" id="UP001202674">
    <property type="component" value="Unassembled WGS sequence"/>
</dbReference>
<proteinExistence type="inferred from homology"/>
<evidence type="ECO:0000256" key="1">
    <source>
        <dbReference type="ARBA" id="ARBA00011028"/>
    </source>
</evidence>
<dbReference type="AlphaFoldDB" id="A0AAE3FQE1"/>
<dbReference type="Gene3D" id="3.40.50.1980">
    <property type="entry name" value="Nitrogenase molybdenum iron protein domain"/>
    <property type="match status" value="2"/>
</dbReference>
<dbReference type="GO" id="GO:0046872">
    <property type="term" value="F:metal ion binding"/>
    <property type="evidence" value="ECO:0007669"/>
    <property type="project" value="InterPro"/>
</dbReference>
<dbReference type="EMBL" id="JAKRVY010000002">
    <property type="protein sequence ID" value="MCL9813225.1"/>
    <property type="molecule type" value="Genomic_DNA"/>
</dbReference>
<comment type="similarity">
    <text evidence="1">Belongs to the bacterial solute-binding protein 9 family.</text>
</comment>
<keyword evidence="5" id="KW-1185">Reference proteome</keyword>
<dbReference type="InterPro" id="IPR050492">
    <property type="entry name" value="Bact_metal-bind_prot9"/>
</dbReference>
<protein>
    <submittedName>
        <fullName evidence="4">Metal ABC transporter substrate-binding protein</fullName>
    </submittedName>
</protein>
<dbReference type="SUPFAM" id="SSF53807">
    <property type="entry name" value="Helical backbone' metal receptor"/>
    <property type="match status" value="1"/>
</dbReference>
<name>A0AAE3FQE1_9EURY</name>
<reference evidence="4 5" key="1">
    <citation type="journal article" date="2022" name="Syst. Appl. Microbiol.">
        <title>Natronocalculus amylovorans gen. nov., sp. nov., and Natranaeroarchaeum aerophilus sp. nov., dominant culturable amylolytic natronoarchaea from hypersaline soda lakes in southwestern Siberia.</title>
        <authorList>
            <person name="Sorokin D.Y."/>
            <person name="Elcheninov A.G."/>
            <person name="Khizhniak T.V."/>
            <person name="Koenen M."/>
            <person name="Bale N.J."/>
            <person name="Damste J.S.S."/>
            <person name="Kublanov I.V."/>
        </authorList>
    </citation>
    <scope>NUCLEOTIDE SEQUENCE [LARGE SCALE GENOMIC DNA]</scope>
    <source>
        <strain evidence="4 5">AArc-St1-1</strain>
    </source>
</reference>